<feature type="compositionally biased region" description="Basic residues" evidence="1">
    <location>
        <begin position="197"/>
        <end position="214"/>
    </location>
</feature>
<feature type="compositionally biased region" description="Low complexity" evidence="1">
    <location>
        <begin position="172"/>
        <end position="188"/>
    </location>
</feature>
<dbReference type="WBParaSite" id="PTRK_0000361900.1">
    <property type="protein sequence ID" value="PTRK_0000361900.1"/>
    <property type="gene ID" value="PTRK_0000361900"/>
</dbReference>
<feature type="compositionally biased region" description="Low complexity" evidence="1">
    <location>
        <begin position="257"/>
        <end position="271"/>
    </location>
</feature>
<feature type="compositionally biased region" description="Basic and acidic residues" evidence="1">
    <location>
        <begin position="96"/>
        <end position="111"/>
    </location>
</feature>
<organism evidence="2 3">
    <name type="scientific">Parastrongyloides trichosuri</name>
    <name type="common">Possum-specific nematode worm</name>
    <dbReference type="NCBI Taxonomy" id="131310"/>
    <lineage>
        <taxon>Eukaryota</taxon>
        <taxon>Metazoa</taxon>
        <taxon>Ecdysozoa</taxon>
        <taxon>Nematoda</taxon>
        <taxon>Chromadorea</taxon>
        <taxon>Rhabditida</taxon>
        <taxon>Tylenchina</taxon>
        <taxon>Panagrolaimomorpha</taxon>
        <taxon>Strongyloidoidea</taxon>
        <taxon>Strongyloididae</taxon>
        <taxon>Parastrongyloides</taxon>
    </lineage>
</organism>
<feature type="compositionally biased region" description="Basic residues" evidence="1">
    <location>
        <begin position="148"/>
        <end position="171"/>
    </location>
</feature>
<accession>A0A0N4Z8K8</accession>
<feature type="compositionally biased region" description="Basic residues" evidence="1">
    <location>
        <begin position="379"/>
        <end position="397"/>
    </location>
</feature>
<feature type="compositionally biased region" description="Basic residues" evidence="1">
    <location>
        <begin position="444"/>
        <end position="456"/>
    </location>
</feature>
<feature type="compositionally biased region" description="Basic residues" evidence="1">
    <location>
        <begin position="231"/>
        <end position="255"/>
    </location>
</feature>
<sequence length="470" mass="52865">RVRAWRWCMATAARCPASPRRSWAPGPRFERQGSPHATNRHRYPHPSRAGPPGQPAAGRRLPVRGRRRHHELCAILAARAAGGPMAGRPGRAARPPRHDGGRKLRGGDCRAVRMRPGGRVAGGRERAPVRSRDRHHPPPRAAGTAPLHHGRLRRRPRPRQRRRRGRGRARGCHGAARRPAALRPGVGRDAPAGSAGHRLRGAAHVAHLRHRHRADGHGARRGQPGAAQPLRSRRRLQGAGLPRRHHPAGRAHHVQPHAGRGAAQGQAARARAALRIHRRRGPGSDAEARRGTLFRPADAPWLRHHRIRRLHVRHRPRRAPRRLFRGIRGRRRRAAHRIAGRRHARARRTRRHPDPRPGRHARLLPRPGADGAGPAARRLAAHRRHRLRRRRRRAVHRRPQEGHDHRVGLQRVPQRDRVRHQCLSRRAPVRRGGPRDGRPERGSHRLRRTPARRLARRPAADPAPAGAAGA</sequence>
<reference evidence="3" key="1">
    <citation type="submission" date="2017-02" db="UniProtKB">
        <authorList>
            <consortium name="WormBaseParasite"/>
        </authorList>
    </citation>
    <scope>IDENTIFICATION</scope>
</reference>
<feature type="region of interest" description="Disordered" evidence="1">
    <location>
        <begin position="82"/>
        <end position="288"/>
    </location>
</feature>
<evidence type="ECO:0000313" key="2">
    <source>
        <dbReference type="Proteomes" id="UP000038045"/>
    </source>
</evidence>
<feature type="compositionally biased region" description="Basic residues" evidence="1">
    <location>
        <begin position="272"/>
        <end position="281"/>
    </location>
</feature>
<feature type="region of interest" description="Disordered" evidence="1">
    <location>
        <begin position="330"/>
        <end position="470"/>
    </location>
</feature>
<name>A0A0N4Z8K8_PARTI</name>
<proteinExistence type="predicted"/>
<feature type="compositionally biased region" description="Low complexity" evidence="1">
    <location>
        <begin position="364"/>
        <end position="378"/>
    </location>
</feature>
<feature type="compositionally biased region" description="Basic and acidic residues" evidence="1">
    <location>
        <begin position="398"/>
        <end position="407"/>
    </location>
</feature>
<keyword evidence="2" id="KW-1185">Reference proteome</keyword>
<dbReference type="Proteomes" id="UP000038045">
    <property type="component" value="Unplaced"/>
</dbReference>
<protein>
    <submittedName>
        <fullName evidence="3">Carbamoyl-phosphate synthase (glutamine-hydrolyzing)</fullName>
    </submittedName>
</protein>
<feature type="compositionally biased region" description="Low complexity" evidence="1">
    <location>
        <begin position="82"/>
        <end position="93"/>
    </location>
</feature>
<feature type="region of interest" description="Disordered" evidence="1">
    <location>
        <begin position="16"/>
        <end position="58"/>
    </location>
</feature>
<feature type="compositionally biased region" description="Basic residues" evidence="1">
    <location>
        <begin position="417"/>
        <end position="429"/>
    </location>
</feature>
<feature type="compositionally biased region" description="Low complexity" evidence="1">
    <location>
        <begin position="460"/>
        <end position="470"/>
    </location>
</feature>
<evidence type="ECO:0000256" key="1">
    <source>
        <dbReference type="SAM" id="MobiDB-lite"/>
    </source>
</evidence>
<evidence type="ECO:0000313" key="3">
    <source>
        <dbReference type="WBParaSite" id="PTRK_0000361900.1"/>
    </source>
</evidence>
<feature type="compositionally biased region" description="Basic and acidic residues" evidence="1">
    <location>
        <begin position="122"/>
        <end position="131"/>
    </location>
</feature>
<dbReference type="AlphaFoldDB" id="A0A0N4Z8K8"/>
<feature type="compositionally biased region" description="Basic residues" evidence="1">
    <location>
        <begin position="330"/>
        <end position="351"/>
    </location>
</feature>
<feature type="compositionally biased region" description="Basic and acidic residues" evidence="1">
    <location>
        <begin position="433"/>
        <end position="443"/>
    </location>
</feature>